<comment type="caution">
    <text evidence="2">The sequence shown here is derived from an EMBL/GenBank/DDBJ whole genome shotgun (WGS) entry which is preliminary data.</text>
</comment>
<feature type="transmembrane region" description="Helical" evidence="1">
    <location>
        <begin position="171"/>
        <end position="192"/>
    </location>
</feature>
<evidence type="ECO:0000313" key="3">
    <source>
        <dbReference type="Proteomes" id="UP000245489"/>
    </source>
</evidence>
<keyword evidence="1" id="KW-0472">Membrane</keyword>
<organism evidence="2 3">
    <name type="scientific">Arcicella aurantiaca</name>
    <dbReference type="NCBI Taxonomy" id="591202"/>
    <lineage>
        <taxon>Bacteria</taxon>
        <taxon>Pseudomonadati</taxon>
        <taxon>Bacteroidota</taxon>
        <taxon>Cytophagia</taxon>
        <taxon>Cytophagales</taxon>
        <taxon>Flectobacillaceae</taxon>
        <taxon>Arcicella</taxon>
    </lineage>
</organism>
<dbReference type="AlphaFoldDB" id="A0A316DCQ6"/>
<gene>
    <name evidence="2" type="ORF">LV89_04975</name>
</gene>
<dbReference type="EMBL" id="QGGO01000058">
    <property type="protein sequence ID" value="PWK15735.1"/>
    <property type="molecule type" value="Genomic_DNA"/>
</dbReference>
<protein>
    <submittedName>
        <fullName evidence="2">Uncharacterized protein</fullName>
    </submittedName>
</protein>
<keyword evidence="1" id="KW-1133">Transmembrane helix</keyword>
<reference evidence="2 3" key="1">
    <citation type="submission" date="2018-05" db="EMBL/GenBank/DDBJ databases">
        <title>Genomic Encyclopedia of Archaeal and Bacterial Type Strains, Phase II (KMG-II): from individual species to whole genera.</title>
        <authorList>
            <person name="Goeker M."/>
        </authorList>
    </citation>
    <scope>NUCLEOTIDE SEQUENCE [LARGE SCALE GENOMIC DNA]</scope>
    <source>
        <strain evidence="2 3">DSM 22214</strain>
    </source>
</reference>
<keyword evidence="1" id="KW-0812">Transmembrane</keyword>
<dbReference type="Proteomes" id="UP000245489">
    <property type="component" value="Unassembled WGS sequence"/>
</dbReference>
<proteinExistence type="predicted"/>
<keyword evidence="3" id="KW-1185">Reference proteome</keyword>
<evidence type="ECO:0000313" key="2">
    <source>
        <dbReference type="EMBL" id="PWK15735.1"/>
    </source>
</evidence>
<name>A0A316DCQ6_9BACT</name>
<dbReference type="RefSeq" id="WP_109745660.1">
    <property type="nucleotide sequence ID" value="NZ_QGGO01000058.1"/>
</dbReference>
<sequence>MEKLKIKLLDFESQTLYNFIIEAYRFADLNGKIKIDNFIRYTNSRVTEIIQKGYAITEISLKINSVRYTYEDGDAIENILFKIEAENISDESGLRFDDIVIIYDGDRQYLRDINVFKKKYRSVFEPNYEQHEAYRIAYEKELSKYHGDSKWMERDRQEKKKKQDSKNKIDFYYLLEKFIPYFLWIAVFIVIIDALKKCH</sequence>
<evidence type="ECO:0000256" key="1">
    <source>
        <dbReference type="SAM" id="Phobius"/>
    </source>
</evidence>
<accession>A0A316DCQ6</accession>